<dbReference type="SMART" id="SM00028">
    <property type="entry name" value="TPR"/>
    <property type="match status" value="3"/>
</dbReference>
<dbReference type="EMBL" id="CP048685">
    <property type="protein sequence ID" value="QPJ62255.1"/>
    <property type="molecule type" value="Genomic_DNA"/>
</dbReference>
<reference evidence="4 5" key="1">
    <citation type="submission" date="2020-02" db="EMBL/GenBank/DDBJ databases">
        <title>Genomic and physiological characterization of two novel Nitrospinaceae genera.</title>
        <authorList>
            <person name="Mueller A.J."/>
            <person name="Jung M.-Y."/>
            <person name="Strachan C.R."/>
            <person name="Herbold C.W."/>
            <person name="Kirkegaard R.H."/>
            <person name="Daims H."/>
        </authorList>
    </citation>
    <scope>NUCLEOTIDE SEQUENCE [LARGE SCALE GENOMIC DNA]</scope>
    <source>
        <strain evidence="4">EB</strain>
    </source>
</reference>
<dbReference type="Pfam" id="PF13414">
    <property type="entry name" value="TPR_11"/>
    <property type="match status" value="1"/>
</dbReference>
<evidence type="ECO:0000313" key="4">
    <source>
        <dbReference type="EMBL" id="QPJ62255.1"/>
    </source>
</evidence>
<dbReference type="Proteomes" id="UP000594688">
    <property type="component" value="Chromosome"/>
</dbReference>
<feature type="repeat" description="TPR" evidence="3">
    <location>
        <begin position="62"/>
        <end position="95"/>
    </location>
</feature>
<proteinExistence type="predicted"/>
<evidence type="ECO:0000313" key="5">
    <source>
        <dbReference type="Proteomes" id="UP000594688"/>
    </source>
</evidence>
<organism evidence="4 5">
    <name type="scientific">Candidatus Nitronauta litoralis</name>
    <dbReference type="NCBI Taxonomy" id="2705533"/>
    <lineage>
        <taxon>Bacteria</taxon>
        <taxon>Pseudomonadati</taxon>
        <taxon>Nitrospinota/Tectimicrobiota group</taxon>
        <taxon>Nitrospinota</taxon>
        <taxon>Nitrospinia</taxon>
        <taxon>Nitrospinales</taxon>
        <taxon>Nitrospinaceae</taxon>
        <taxon>Candidatus Nitronauta</taxon>
    </lineage>
</organism>
<dbReference type="PANTHER" id="PTHR44858">
    <property type="entry name" value="TETRATRICOPEPTIDE REPEAT PROTEIN 6"/>
    <property type="match status" value="1"/>
</dbReference>
<dbReference type="PROSITE" id="PS50293">
    <property type="entry name" value="TPR_REGION"/>
    <property type="match status" value="1"/>
</dbReference>
<evidence type="ECO:0000256" key="3">
    <source>
        <dbReference type="PROSITE-ProRule" id="PRU00339"/>
    </source>
</evidence>
<dbReference type="InterPro" id="IPR019734">
    <property type="entry name" value="TPR_rpt"/>
</dbReference>
<protein>
    <submittedName>
        <fullName evidence="4">Tetratricopeptide repeat protein</fullName>
    </submittedName>
</protein>
<keyword evidence="2 3" id="KW-0802">TPR repeat</keyword>
<sequence length="140" mass="16017">MKPFALIRISIFLLALLLVLPACGSKTRDEYIQEGLVSIEANHVQDAKVAFMQAIDADPKHAEGYYHLGSVFNVQKEYENAVEQFTIAIRIDPTHFDAHYSLGYALEQLGKKTEAEKEYAIFRRLRKMSKKLENKRQQTG</sequence>
<dbReference type="Gene3D" id="1.25.40.10">
    <property type="entry name" value="Tetratricopeptide repeat domain"/>
    <property type="match status" value="1"/>
</dbReference>
<dbReference type="PANTHER" id="PTHR44858:SF1">
    <property type="entry name" value="UDP-N-ACETYLGLUCOSAMINE--PEPTIDE N-ACETYLGLUCOSAMINYLTRANSFERASE SPINDLY-RELATED"/>
    <property type="match status" value="1"/>
</dbReference>
<dbReference type="PROSITE" id="PS50005">
    <property type="entry name" value="TPR"/>
    <property type="match status" value="1"/>
</dbReference>
<dbReference type="SUPFAM" id="SSF48452">
    <property type="entry name" value="TPR-like"/>
    <property type="match status" value="1"/>
</dbReference>
<dbReference type="KEGG" id="nli:G3M70_10380"/>
<dbReference type="AlphaFoldDB" id="A0A7T0G070"/>
<dbReference type="InterPro" id="IPR011990">
    <property type="entry name" value="TPR-like_helical_dom_sf"/>
</dbReference>
<name>A0A7T0G070_9BACT</name>
<evidence type="ECO:0000256" key="1">
    <source>
        <dbReference type="ARBA" id="ARBA00022737"/>
    </source>
</evidence>
<dbReference type="InterPro" id="IPR050498">
    <property type="entry name" value="Ycf3"/>
</dbReference>
<accession>A0A7T0G070</accession>
<evidence type="ECO:0000256" key="2">
    <source>
        <dbReference type="ARBA" id="ARBA00022803"/>
    </source>
</evidence>
<keyword evidence="1" id="KW-0677">Repeat</keyword>
<gene>
    <name evidence="4" type="ORF">G3M70_10380</name>
</gene>